<name>A0A285NLT3_9BACI</name>
<sequence length="332" mass="38156">MLLASIILHAVQPIRNERSTASIYHLLQGKRSAQTLQDAHMYGLTNLFGIYPKLSRELFDQLAQDLLENKIQVTETPIPYFDGMAYQSQTDTFLYRLLLLLQMLSNQANGEKHYIPVTDQAQVQYWVKQLYRQKQLQLGHWRSCLYEELYGLLEKLPEMQAGLFVDRISGYQHIGLTAAQLAVKYNLQVVDVPLYQTSTIHYFLDQVRANKSLFPYLGTLVEQPKQQSHTITSTAHKTRMMLERGLTLDQIAAARGLTENTIKDHIVEMTWLEGRRLASRFIGEADAAVIMDCAEKTGTNKLKQIHATLNGKYDYFQIRMALALRNEQEVET</sequence>
<gene>
    <name evidence="2" type="ORF">SAMN05421503_1731</name>
</gene>
<dbReference type="PIRSF" id="PIRSF021350">
    <property type="entry name" value="UCP021350"/>
    <property type="match status" value="1"/>
</dbReference>
<dbReference type="AlphaFoldDB" id="A0A285NLT3"/>
<dbReference type="InterPro" id="IPR029491">
    <property type="entry name" value="Helicase_HTH"/>
</dbReference>
<dbReference type="OrthoDB" id="2354672at2"/>
<proteinExistence type="predicted"/>
<keyword evidence="3" id="KW-1185">Reference proteome</keyword>
<dbReference type="Proteomes" id="UP000219356">
    <property type="component" value="Unassembled WGS sequence"/>
</dbReference>
<dbReference type="Gene3D" id="1.10.10.1390">
    <property type="entry name" value="ATP-dependent DNA helicase RecQ"/>
    <property type="match status" value="1"/>
</dbReference>
<dbReference type="RefSeq" id="WP_097041191.1">
    <property type="nucleotide sequence ID" value="NZ_OBEK01000002.1"/>
</dbReference>
<organism evidence="2 3">
    <name type="scientific">Terribacillus aidingensis</name>
    <dbReference type="NCBI Taxonomy" id="586416"/>
    <lineage>
        <taxon>Bacteria</taxon>
        <taxon>Bacillati</taxon>
        <taxon>Bacillota</taxon>
        <taxon>Bacilli</taxon>
        <taxon>Bacillales</taxon>
        <taxon>Bacillaceae</taxon>
        <taxon>Terribacillus</taxon>
    </lineage>
</organism>
<dbReference type="InterPro" id="IPR008308">
    <property type="entry name" value="YpbB-like"/>
</dbReference>
<evidence type="ECO:0000259" key="1">
    <source>
        <dbReference type="Pfam" id="PF14493"/>
    </source>
</evidence>
<evidence type="ECO:0000313" key="3">
    <source>
        <dbReference type="Proteomes" id="UP000219356"/>
    </source>
</evidence>
<accession>A0A285NLT3</accession>
<dbReference type="EMBL" id="OBEK01000002">
    <property type="protein sequence ID" value="SNZ10415.1"/>
    <property type="molecule type" value="Genomic_DNA"/>
</dbReference>
<reference evidence="3" key="1">
    <citation type="submission" date="2017-09" db="EMBL/GenBank/DDBJ databases">
        <authorList>
            <person name="Varghese N."/>
            <person name="Submissions S."/>
        </authorList>
    </citation>
    <scope>NUCLEOTIDE SEQUENCE [LARGE SCALE GENOMIC DNA]</scope>
    <source>
        <strain evidence="3">CGMCC 1.8913</strain>
    </source>
</reference>
<dbReference type="Pfam" id="PF14493">
    <property type="entry name" value="HTH_40"/>
    <property type="match status" value="1"/>
</dbReference>
<evidence type="ECO:0000313" key="2">
    <source>
        <dbReference type="EMBL" id="SNZ10415.1"/>
    </source>
</evidence>
<protein>
    <submittedName>
        <fullName evidence="2">Uncharacterized protein YpbB</fullName>
    </submittedName>
</protein>
<feature type="domain" description="Helicase Helix-turn-helix" evidence="1">
    <location>
        <begin position="234"/>
        <end position="322"/>
    </location>
</feature>